<dbReference type="Pfam" id="PF04773">
    <property type="entry name" value="FecR"/>
    <property type="match status" value="1"/>
</dbReference>
<dbReference type="InterPro" id="IPR006860">
    <property type="entry name" value="FecR"/>
</dbReference>
<dbReference type="Gene3D" id="2.60.120.1440">
    <property type="match status" value="1"/>
</dbReference>
<evidence type="ECO:0000313" key="4">
    <source>
        <dbReference type="Proteomes" id="UP000274271"/>
    </source>
</evidence>
<protein>
    <submittedName>
        <fullName evidence="3">DUF4974 domain-containing protein</fullName>
    </submittedName>
</protein>
<dbReference type="InterPro" id="IPR012373">
    <property type="entry name" value="Ferrdict_sens_TM"/>
</dbReference>
<feature type="domain" description="FecR protein" evidence="1">
    <location>
        <begin position="145"/>
        <end position="235"/>
    </location>
</feature>
<dbReference type="PIRSF" id="PIRSF018266">
    <property type="entry name" value="FecR"/>
    <property type="match status" value="1"/>
</dbReference>
<dbReference type="PANTHER" id="PTHR30273:SF2">
    <property type="entry name" value="PROTEIN FECR"/>
    <property type="match status" value="1"/>
</dbReference>
<dbReference type="InterPro" id="IPR032508">
    <property type="entry name" value="FecR_C"/>
</dbReference>
<dbReference type="EMBL" id="RQJP01000003">
    <property type="protein sequence ID" value="RRB14015.1"/>
    <property type="molecule type" value="Genomic_DNA"/>
</dbReference>
<name>A0A3P1CL54_9BACT</name>
<dbReference type="GO" id="GO:0016989">
    <property type="term" value="F:sigma factor antagonist activity"/>
    <property type="evidence" value="ECO:0007669"/>
    <property type="project" value="TreeGrafter"/>
</dbReference>
<dbReference type="Pfam" id="PF16344">
    <property type="entry name" value="FecR_C"/>
    <property type="match status" value="1"/>
</dbReference>
<dbReference type="RefSeq" id="WP_124907911.1">
    <property type="nucleotide sequence ID" value="NZ_RQJP01000003.1"/>
</dbReference>
<dbReference type="AlphaFoldDB" id="A0A3P1CL54"/>
<proteinExistence type="predicted"/>
<evidence type="ECO:0000259" key="1">
    <source>
        <dbReference type="Pfam" id="PF04773"/>
    </source>
</evidence>
<dbReference type="Gene3D" id="3.55.50.30">
    <property type="match status" value="1"/>
</dbReference>
<evidence type="ECO:0000313" key="3">
    <source>
        <dbReference type="EMBL" id="RRB14015.1"/>
    </source>
</evidence>
<dbReference type="Proteomes" id="UP000274271">
    <property type="component" value="Unassembled WGS sequence"/>
</dbReference>
<gene>
    <name evidence="3" type="ORF">EHT87_17360</name>
</gene>
<reference evidence="3 4" key="1">
    <citation type="submission" date="2018-11" db="EMBL/GenBank/DDBJ databases">
        <authorList>
            <person name="Zhou Z."/>
            <person name="Wang G."/>
        </authorList>
    </citation>
    <scope>NUCLEOTIDE SEQUENCE [LARGE SCALE GENOMIC DNA]</scope>
    <source>
        <strain evidence="3 4">KCTC42998</strain>
    </source>
</reference>
<dbReference type="PANTHER" id="PTHR30273">
    <property type="entry name" value="PERIPLASMIC SIGNAL SENSOR AND SIGMA FACTOR ACTIVATOR FECR-RELATED"/>
    <property type="match status" value="1"/>
</dbReference>
<organism evidence="3 4">
    <name type="scientific">Larkinella knui</name>
    <dbReference type="NCBI Taxonomy" id="2025310"/>
    <lineage>
        <taxon>Bacteria</taxon>
        <taxon>Pseudomonadati</taxon>
        <taxon>Bacteroidota</taxon>
        <taxon>Cytophagia</taxon>
        <taxon>Cytophagales</taxon>
        <taxon>Spirosomataceae</taxon>
        <taxon>Larkinella</taxon>
    </lineage>
</organism>
<comment type="caution">
    <text evidence="3">The sequence shown here is derived from an EMBL/GenBank/DDBJ whole genome shotgun (WGS) entry which is preliminary data.</text>
</comment>
<accession>A0A3P1CL54</accession>
<sequence>MSLPPENLSTVEGFLENDAFRIWITERRPEDRVYWQEWLIRYPEKREIYEQAVVTLLVLQGKTVNLSDRQVKAISEGILDELPDAFPVIRPLSRWHWGRWVAAAAVVGLLVCGYFNTLVSKRPGVADGSNEQTARTVAWKVVKNRTGQPLVVLLPDNSSVLLSDDSQLRFRKRMNQAVREVYLRGEGFFEVTKNPASPFIIYTSNLTTRVLGTSFQVRSFDQENTAFVKVKTGKVTVTPVRAPDKSVLLTVNQEFRLKARTSHYVRRDIVATESEPSALIRQQFVFNYTPVPEVFDQLAESYHMPIRYDREVLKGCTFTGQLSDAPFLEKVRLICLTIESTFELVDNQVIIRSRGCH</sequence>
<dbReference type="OrthoDB" id="924226at2"/>
<evidence type="ECO:0000259" key="2">
    <source>
        <dbReference type="Pfam" id="PF16344"/>
    </source>
</evidence>
<feature type="domain" description="Protein FecR C-terminal" evidence="2">
    <location>
        <begin position="283"/>
        <end position="351"/>
    </location>
</feature>
<keyword evidence="4" id="KW-1185">Reference proteome</keyword>